<dbReference type="PANTHER" id="PTHR42780">
    <property type="entry name" value="SOLEUCYL-TRNA SYNTHETASE"/>
    <property type="match status" value="1"/>
</dbReference>
<accession>A0A1Y1UFE2</accession>
<dbReference type="FunCoup" id="A0A1Y1UFE2">
    <property type="interactions" value="564"/>
</dbReference>
<dbReference type="Pfam" id="PF19302">
    <property type="entry name" value="DUF5915"/>
    <property type="match status" value="1"/>
</dbReference>
<protein>
    <recommendedName>
        <fullName evidence="10">Isoleucine--tRNA ligase, cytoplasmic</fullName>
        <ecNumber evidence="2">6.1.1.5</ecNumber>
    </recommendedName>
    <alternativeName>
        <fullName evidence="8">Isoleucyl-tRNA synthetase</fullName>
    </alternativeName>
</protein>
<dbReference type="InterPro" id="IPR002301">
    <property type="entry name" value="Ile-tRNA-ligase"/>
</dbReference>
<evidence type="ECO:0000256" key="2">
    <source>
        <dbReference type="ARBA" id="ARBA00013165"/>
    </source>
</evidence>
<dbReference type="InterPro" id="IPR014729">
    <property type="entry name" value="Rossmann-like_a/b/a_fold"/>
</dbReference>
<comment type="catalytic activity">
    <reaction evidence="9">
        <text>tRNA(Ile) + L-isoleucine + ATP = L-isoleucyl-tRNA(Ile) + AMP + diphosphate</text>
        <dbReference type="Rhea" id="RHEA:11060"/>
        <dbReference type="Rhea" id="RHEA-COMP:9666"/>
        <dbReference type="Rhea" id="RHEA-COMP:9695"/>
        <dbReference type="ChEBI" id="CHEBI:30616"/>
        <dbReference type="ChEBI" id="CHEBI:33019"/>
        <dbReference type="ChEBI" id="CHEBI:58045"/>
        <dbReference type="ChEBI" id="CHEBI:78442"/>
        <dbReference type="ChEBI" id="CHEBI:78528"/>
        <dbReference type="ChEBI" id="CHEBI:456215"/>
        <dbReference type="EC" id="6.1.1.5"/>
    </reaction>
</comment>
<reference evidence="14 15" key="1">
    <citation type="submission" date="2017-03" db="EMBL/GenBank/DDBJ databases">
        <title>Widespread Adenine N6-methylation of Active Genes in Fungi.</title>
        <authorList>
            <consortium name="DOE Joint Genome Institute"/>
            <person name="Mondo S.J."/>
            <person name="Dannebaum R.O."/>
            <person name="Kuo R.C."/>
            <person name="Louie K.B."/>
            <person name="Bewick A.J."/>
            <person name="Labutti K."/>
            <person name="Haridas S."/>
            <person name="Kuo A."/>
            <person name="Salamov A."/>
            <person name="Ahrendt S.R."/>
            <person name="Lau R."/>
            <person name="Bowen B.P."/>
            <person name="Lipzen A."/>
            <person name="Sullivan W."/>
            <person name="Andreopoulos W.B."/>
            <person name="Clum A."/>
            <person name="Lindquist E."/>
            <person name="Daum C."/>
            <person name="Northen T.R."/>
            <person name="Ramamoorthy G."/>
            <person name="Schmitz R.J."/>
            <person name="Gryganskyi A."/>
            <person name="Culley D."/>
            <person name="Magnuson J."/>
            <person name="James T.Y."/>
            <person name="O'Malley M.A."/>
            <person name="Stajich J.E."/>
            <person name="Spatafora J.W."/>
            <person name="Visel A."/>
            <person name="Grigoriev I.V."/>
        </authorList>
    </citation>
    <scope>NUCLEOTIDE SEQUENCE [LARGE SCALE GENOMIC DNA]</scope>
    <source>
        <strain evidence="14 15">NRRL Y-17943</strain>
    </source>
</reference>
<dbReference type="FunFam" id="1.10.730.10:FF:000004">
    <property type="entry name" value="Isoleucyl-tRNA synthetase, cytoplasmic"/>
    <property type="match status" value="1"/>
</dbReference>
<dbReference type="SUPFAM" id="SSF52374">
    <property type="entry name" value="Nucleotidylyl transferase"/>
    <property type="match status" value="1"/>
</dbReference>
<dbReference type="InterPro" id="IPR023586">
    <property type="entry name" value="Ile-tRNA-ligase_type2"/>
</dbReference>
<dbReference type="InterPro" id="IPR033709">
    <property type="entry name" value="Anticodon_Ile_ABEc"/>
</dbReference>
<keyword evidence="6 11" id="KW-0648">Protein biosynthesis</keyword>
<dbReference type="PROSITE" id="PS00178">
    <property type="entry name" value="AA_TRNA_LIGASE_I"/>
    <property type="match status" value="1"/>
</dbReference>
<dbReference type="InterPro" id="IPR002300">
    <property type="entry name" value="aa-tRNA-synth_Ia"/>
</dbReference>
<dbReference type="CDD" id="cd07961">
    <property type="entry name" value="Anticodon_Ia_Ile_ABEc"/>
    <property type="match status" value="1"/>
</dbReference>
<evidence type="ECO:0000313" key="15">
    <source>
        <dbReference type="Proteomes" id="UP000193218"/>
    </source>
</evidence>
<gene>
    <name evidence="14" type="ORF">BD324DRAFT_464952</name>
</gene>
<evidence type="ECO:0000256" key="9">
    <source>
        <dbReference type="ARBA" id="ARBA00048359"/>
    </source>
</evidence>
<evidence type="ECO:0000256" key="5">
    <source>
        <dbReference type="ARBA" id="ARBA00022840"/>
    </source>
</evidence>
<dbReference type="PANTHER" id="PTHR42780:SF1">
    <property type="entry name" value="ISOLEUCINE--TRNA LIGASE, CYTOPLASMIC"/>
    <property type="match status" value="1"/>
</dbReference>
<dbReference type="NCBIfam" id="TIGR00392">
    <property type="entry name" value="ileS"/>
    <property type="match status" value="1"/>
</dbReference>
<evidence type="ECO:0000256" key="3">
    <source>
        <dbReference type="ARBA" id="ARBA00022598"/>
    </source>
</evidence>
<dbReference type="GO" id="GO:0000049">
    <property type="term" value="F:tRNA binding"/>
    <property type="evidence" value="ECO:0007669"/>
    <property type="project" value="InterPro"/>
</dbReference>
<dbReference type="OrthoDB" id="1706657at2759"/>
<evidence type="ECO:0000256" key="1">
    <source>
        <dbReference type="ARBA" id="ARBA00005594"/>
    </source>
</evidence>
<dbReference type="AlphaFoldDB" id="A0A1Y1UFE2"/>
<dbReference type="GO" id="GO:0002161">
    <property type="term" value="F:aminoacyl-tRNA deacylase activity"/>
    <property type="evidence" value="ECO:0007669"/>
    <property type="project" value="InterPro"/>
</dbReference>
<dbReference type="FunFam" id="3.40.50.620:FF:000133">
    <property type="entry name" value="Isoleucyl-tRNA synthetase, cytoplasmic"/>
    <property type="match status" value="1"/>
</dbReference>
<comment type="caution">
    <text evidence="14">The sequence shown here is derived from an EMBL/GenBank/DDBJ whole genome shotgun (WGS) entry which is preliminary data.</text>
</comment>
<name>A0A1Y1UFE2_9TREE</name>
<dbReference type="FunFam" id="3.40.50.620:FF:000023">
    <property type="entry name" value="Isoleucyl-tRNA synthetase,cytoplasmic"/>
    <property type="match status" value="1"/>
</dbReference>
<evidence type="ECO:0000256" key="6">
    <source>
        <dbReference type="ARBA" id="ARBA00022917"/>
    </source>
</evidence>
<evidence type="ECO:0000313" key="14">
    <source>
        <dbReference type="EMBL" id="ORX36748.1"/>
    </source>
</evidence>
<dbReference type="Gene3D" id="1.10.730.10">
    <property type="entry name" value="Isoleucyl-tRNA Synthetase, Domain 1"/>
    <property type="match status" value="1"/>
</dbReference>
<dbReference type="GO" id="GO:0006428">
    <property type="term" value="P:isoleucyl-tRNA aminoacylation"/>
    <property type="evidence" value="ECO:0007669"/>
    <property type="project" value="InterPro"/>
</dbReference>
<feature type="domain" description="Aminoacyl-tRNA synthetase class Ia" evidence="12">
    <location>
        <begin position="21"/>
        <end position="654"/>
    </location>
</feature>
<evidence type="ECO:0000256" key="4">
    <source>
        <dbReference type="ARBA" id="ARBA00022741"/>
    </source>
</evidence>
<dbReference type="EC" id="6.1.1.5" evidence="2"/>
<sequence length="1099" mass="125397">MTFPLHNPSVPVHIPTAEQEVLQFWREIDAFKTSQKLREGGPEFSFFDGPPFATGLPHYGHLLAGTIKDIVTRHAHATGHHVERRFGWDTHGLPVEHEIDKKLGIKGKEDVMEMGIPAYNAACREIVMRYSSDWKATVERMGRWIDFETGYKTLDTTFMESVWWVFGQLWEKGQVYRGQRVMPYSMGCTTPLSNFEAGEDYRDVSDPAVTVSFPLVDDPSTSLLAWTTTPWTLPSNLGLCVHPDFTYIKIHDIERNQNFILLEALLSTVYKGYDPKKKPDPKKKEEPKFRVVGSFQGKDMVGWRYVPIFDYFTEQYEDRAFRVLADTYVTADSGTGIVHQAPAFGEDDHRIAVAHKIVRDDEMPPCPLDESGRFTSQVPEYQGQNVKDADSQIIKDLQKKGRLIVRSDIRHSYPFCWRSHTPLIYRAIPAWFVRVANISDKLVANNAKTRWVPQYVSDGRFDGWLKNARDWNISRNRYWGTPIPLWASKDMTEVVCISSIAELERLSGKTGIKDLHRESVDGITIPSQKGNGELHRIEEVFDCWFESGSMPYAQSHYPFENNEKFKARYPADFVSEGIDQTRGWFYTMLVLATHLFDTAPWKNLIVSGLVLAGDGRKMSKSLKNYPDPMEVVNKYGADSVRLFLVNSPVVRGDNLRFKEDGVREVLTNVILKWINSLNFYMAQVELFEQEGEKFVHDHNAPKSTNVMDRWILATCQTLIQHIDQEMAAYRLYTVIPLLLELINDLTNYYIRFNRTRLKGANGPADTRAALNTLYEALYTLCLTMSSFTPFTSEKVYQALLPTSPTSTAADARSVHFLDFPVARKEYFDPVIERQMLRLKAVIELGRLIRDKRTLKVKMPLKELTVFHHDQEYLDDVKSLETYIAGELNVVNIVYTSDEAAVGIKYKAEADWPVLGRKLRKDMAKVRSALPGLTSDECKAFVSEGKLKVAGIELVTGDLVITRYVENVEGGQAKGELTHDTATDKDVILILDIRRHADLEFMTLLRSLVSRVNKLRKEAGVKPTDKLDVYYEYDEESSEDAVGAAIPGNEEYLMKSFGSMPMPKSQMGDRVEVLQVEKRAKEAENLDAGERFILTLTTRP</sequence>
<dbReference type="GeneID" id="33554668"/>
<evidence type="ECO:0000259" key="13">
    <source>
        <dbReference type="Pfam" id="PF08264"/>
    </source>
</evidence>
<dbReference type="InterPro" id="IPR009008">
    <property type="entry name" value="Val/Leu/Ile-tRNA-synth_edit"/>
</dbReference>
<dbReference type="GO" id="GO:0005524">
    <property type="term" value="F:ATP binding"/>
    <property type="evidence" value="ECO:0007669"/>
    <property type="project" value="UniProtKB-KW"/>
</dbReference>
<proteinExistence type="inferred from homology"/>
<feature type="domain" description="Methionyl/Valyl/Leucyl/Isoleucyl-tRNA synthetase anticodon-binding" evidence="13">
    <location>
        <begin position="708"/>
        <end position="861"/>
    </location>
</feature>
<comment type="similarity">
    <text evidence="1 11">Belongs to the class-I aminoacyl-tRNA synthetase family.</text>
</comment>
<dbReference type="Gene3D" id="3.40.50.620">
    <property type="entry name" value="HUPs"/>
    <property type="match status" value="2"/>
</dbReference>
<dbReference type="InterPro" id="IPR009080">
    <property type="entry name" value="tRNAsynth_Ia_anticodon-bd"/>
</dbReference>
<evidence type="ECO:0000256" key="7">
    <source>
        <dbReference type="ARBA" id="ARBA00023146"/>
    </source>
</evidence>
<keyword evidence="5 11" id="KW-0067">ATP-binding</keyword>
<keyword evidence="3 11" id="KW-0436">Ligase</keyword>
<dbReference type="PRINTS" id="PR00984">
    <property type="entry name" value="TRNASYNTHILE"/>
</dbReference>
<dbReference type="SUPFAM" id="SSF50677">
    <property type="entry name" value="ValRS/IleRS/LeuRS editing domain"/>
    <property type="match status" value="1"/>
</dbReference>
<dbReference type="Pfam" id="PF08264">
    <property type="entry name" value="Anticodon_1"/>
    <property type="match status" value="1"/>
</dbReference>
<keyword evidence="4 11" id="KW-0547">Nucleotide-binding</keyword>
<dbReference type="EMBL" id="NBSH01000007">
    <property type="protein sequence ID" value="ORX36748.1"/>
    <property type="molecule type" value="Genomic_DNA"/>
</dbReference>
<keyword evidence="7 11" id="KW-0030">Aminoacyl-tRNA synthetase</keyword>
<organism evidence="14 15">
    <name type="scientific">Kockovaella imperatae</name>
    <dbReference type="NCBI Taxonomy" id="4999"/>
    <lineage>
        <taxon>Eukaryota</taxon>
        <taxon>Fungi</taxon>
        <taxon>Dikarya</taxon>
        <taxon>Basidiomycota</taxon>
        <taxon>Agaricomycotina</taxon>
        <taxon>Tremellomycetes</taxon>
        <taxon>Tremellales</taxon>
        <taxon>Cuniculitremaceae</taxon>
        <taxon>Kockovaella</taxon>
    </lineage>
</organism>
<evidence type="ECO:0000256" key="11">
    <source>
        <dbReference type="RuleBase" id="RU363035"/>
    </source>
</evidence>
<dbReference type="RefSeq" id="XP_021870817.1">
    <property type="nucleotide sequence ID" value="XM_022012860.1"/>
</dbReference>
<dbReference type="STRING" id="4999.A0A1Y1UFE2"/>
<dbReference type="SUPFAM" id="SSF47323">
    <property type="entry name" value="Anticodon-binding domain of a subclass of class I aminoacyl-tRNA synthetases"/>
    <property type="match status" value="1"/>
</dbReference>
<dbReference type="GO" id="GO:0004822">
    <property type="term" value="F:isoleucine-tRNA ligase activity"/>
    <property type="evidence" value="ECO:0007669"/>
    <property type="project" value="UniProtKB-EC"/>
</dbReference>
<evidence type="ECO:0000256" key="8">
    <source>
        <dbReference type="ARBA" id="ARBA00032665"/>
    </source>
</evidence>
<dbReference type="InParanoid" id="A0A1Y1UFE2"/>
<dbReference type="Pfam" id="PF00133">
    <property type="entry name" value="tRNA-synt_1"/>
    <property type="match status" value="1"/>
</dbReference>
<dbReference type="HAMAP" id="MF_02003">
    <property type="entry name" value="Ile_tRNA_synth_type2"/>
    <property type="match status" value="1"/>
</dbReference>
<dbReference type="Proteomes" id="UP000193218">
    <property type="component" value="Unassembled WGS sequence"/>
</dbReference>
<dbReference type="InterPro" id="IPR001412">
    <property type="entry name" value="aa-tRNA-synth_I_CS"/>
</dbReference>
<evidence type="ECO:0000259" key="12">
    <source>
        <dbReference type="Pfam" id="PF00133"/>
    </source>
</evidence>
<dbReference type="InterPro" id="IPR013155">
    <property type="entry name" value="M/V/L/I-tRNA-synth_anticd-bd"/>
</dbReference>
<keyword evidence="15" id="KW-1185">Reference proteome</keyword>
<evidence type="ECO:0000256" key="10">
    <source>
        <dbReference type="ARBA" id="ARBA00069879"/>
    </source>
</evidence>
<dbReference type="CDD" id="cd00818">
    <property type="entry name" value="IleRS_core"/>
    <property type="match status" value="1"/>
</dbReference>